<feature type="compositionally biased region" description="Low complexity" evidence="1">
    <location>
        <begin position="686"/>
        <end position="697"/>
    </location>
</feature>
<dbReference type="InterPro" id="IPR010816">
    <property type="entry name" value="Het-C"/>
</dbReference>
<dbReference type="Pfam" id="PF07217">
    <property type="entry name" value="Het-C"/>
    <property type="match status" value="1"/>
</dbReference>
<gene>
    <name evidence="3" type="ORF">E3P90_00210</name>
</gene>
<feature type="region of interest" description="Disordered" evidence="1">
    <location>
        <begin position="304"/>
        <end position="326"/>
    </location>
</feature>
<feature type="compositionally biased region" description="Gly residues" evidence="1">
    <location>
        <begin position="620"/>
        <end position="646"/>
    </location>
</feature>
<evidence type="ECO:0000313" key="4">
    <source>
        <dbReference type="Proteomes" id="UP000306954"/>
    </source>
</evidence>
<sequence>MRNGVILLLIVAVLLTTASAFGAGNILGNLGNLTAISPSYASIEVKQGKKFRHGDIMDALADLYKKSGSGILSAVTRTKFTSLDVKRIYFYDFLRDYSQANDTAALSKINKQTILNIVMVMSFLAFGYATEEFEVTDERLGNTLIIQKAGSYPDDAKQYDERLRGPVQQIELEIDPRTGMKNYIANESVCDTSTALVRERLRLCIEYGRRYKNSKNSKDEFEAFRWLGTSCHTLADFSAHSNFAEIYLYKLGLTDVFPHVGENVRIRAPSGENVPPIVTGSFGGMDFMASVLGEAGDKLTSASVSDLHNEVNRSTTKSRGQPGSGGNSIIDTLRDLIFQLDGVSSKVPLTRSTTDSNSGGGQRSLNREFEDVSNLRSTSRSPDQMSPQEQYAVLWQILCFRDRVSKTIEVTIDKIPGLSALVEKISNSIAVFIYSTLEPFIDPLIKQAKSSIGKGSEELLATKNQLEVYTDPNCSDPTHTGLAKDHFDHLLNNPCGNLAQIAVSQTTKRIVEAWGNQENPDSIIDEILEVIHHPYFANEDSKIQTKMGEFMKKWVKAQGPKIDQIERALNKQSCMDSSNKVHTHVQTVNDPYGNSQEGVNEFTSGGLWGLINTNASPANAGGGDAEGRGGGGNQGGSGQGDGGGGKNSSLLSSIANLGIGAMKNDSGGGKKDNDSKQPAPPPPTHSRPSTSTPSLQHSHSHSHSPYPPAAYHGRHVTKPPTPPGRHTPYMPYAEPPPMPDPGYMPGPGAYSSPPPMGMPGMGMGMPGGGPGGHVPYGQPPKPGMYNPPPMPMQGPPMPSAMPPPMPPPMEMPSHGRYGVYPGYGGYQGHPEHSVHPYQPPPRPPQGYPGGYPGYPGGGWH</sequence>
<accession>A0A4T0EK63</accession>
<comment type="caution">
    <text evidence="3">The sequence shown here is derived from an EMBL/GenBank/DDBJ whole genome shotgun (WGS) entry which is preliminary data.</text>
</comment>
<feature type="compositionally biased region" description="Polar residues" evidence="1">
    <location>
        <begin position="304"/>
        <end position="321"/>
    </location>
</feature>
<evidence type="ECO:0000313" key="3">
    <source>
        <dbReference type="EMBL" id="TIB17035.1"/>
    </source>
</evidence>
<feature type="region of interest" description="Disordered" evidence="1">
    <location>
        <begin position="822"/>
        <end position="860"/>
    </location>
</feature>
<reference evidence="3 4" key="1">
    <citation type="submission" date="2019-03" db="EMBL/GenBank/DDBJ databases">
        <title>Sequencing 23 genomes of Wallemia ichthyophaga.</title>
        <authorList>
            <person name="Gostincar C."/>
        </authorList>
    </citation>
    <scope>NUCLEOTIDE SEQUENCE [LARGE SCALE GENOMIC DNA]</scope>
    <source>
        <strain evidence="3 4">EXF-8621</strain>
    </source>
</reference>
<organism evidence="3 4">
    <name type="scientific">Wallemia ichthyophaga</name>
    <dbReference type="NCBI Taxonomy" id="245174"/>
    <lineage>
        <taxon>Eukaryota</taxon>
        <taxon>Fungi</taxon>
        <taxon>Dikarya</taxon>
        <taxon>Basidiomycota</taxon>
        <taxon>Wallemiomycotina</taxon>
        <taxon>Wallemiomycetes</taxon>
        <taxon>Wallemiales</taxon>
        <taxon>Wallemiaceae</taxon>
        <taxon>Wallemia</taxon>
    </lineage>
</organism>
<dbReference type="OrthoDB" id="2506204at2759"/>
<dbReference type="InterPro" id="IPR052577">
    <property type="entry name" value="VWA7"/>
</dbReference>
<dbReference type="Proteomes" id="UP000306954">
    <property type="component" value="Unassembled WGS sequence"/>
</dbReference>
<feature type="region of interest" description="Disordered" evidence="1">
    <location>
        <begin position="349"/>
        <end position="386"/>
    </location>
</feature>
<evidence type="ECO:0000256" key="1">
    <source>
        <dbReference type="SAM" id="MobiDB-lite"/>
    </source>
</evidence>
<feature type="compositionally biased region" description="Polar residues" evidence="1">
    <location>
        <begin position="374"/>
        <end position="386"/>
    </location>
</feature>
<feature type="compositionally biased region" description="Pro residues" evidence="1">
    <location>
        <begin position="837"/>
        <end position="846"/>
    </location>
</feature>
<proteinExistence type="predicted"/>
<dbReference type="AlphaFoldDB" id="A0A4T0EK63"/>
<dbReference type="EMBL" id="SPOF01000002">
    <property type="protein sequence ID" value="TIB17035.1"/>
    <property type="molecule type" value="Genomic_DNA"/>
</dbReference>
<evidence type="ECO:0000256" key="2">
    <source>
        <dbReference type="SAM" id="SignalP"/>
    </source>
</evidence>
<evidence type="ECO:0008006" key="5">
    <source>
        <dbReference type="Google" id="ProtNLM"/>
    </source>
</evidence>
<dbReference type="PANTHER" id="PTHR14905">
    <property type="entry name" value="NG37"/>
    <property type="match status" value="1"/>
</dbReference>
<name>A0A4T0EK63_WALIC</name>
<feature type="compositionally biased region" description="Gly residues" evidence="1">
    <location>
        <begin position="847"/>
        <end position="860"/>
    </location>
</feature>
<feature type="chain" id="PRO_5030101405" description="Het-C-domain-containing protein" evidence="2">
    <location>
        <begin position="21"/>
        <end position="860"/>
    </location>
</feature>
<feature type="signal peptide" evidence="2">
    <location>
        <begin position="1"/>
        <end position="20"/>
    </location>
</feature>
<protein>
    <recommendedName>
        <fullName evidence="5">Het-C-domain-containing protein</fullName>
    </recommendedName>
</protein>
<keyword evidence="2" id="KW-0732">Signal</keyword>
<feature type="region of interest" description="Disordered" evidence="1">
    <location>
        <begin position="618"/>
        <end position="734"/>
    </location>
</feature>
<dbReference type="PANTHER" id="PTHR14905:SF7">
    <property type="entry name" value="VON WILLEBRAND FACTOR A DOMAIN-CONTAINING PROTEIN 7"/>
    <property type="match status" value="1"/>
</dbReference>